<keyword evidence="2" id="KW-0813">Transport</keyword>
<gene>
    <name evidence="5" type="ORF">F6B42_05150</name>
</gene>
<dbReference type="GO" id="GO:0015768">
    <property type="term" value="P:maltose transport"/>
    <property type="evidence" value="ECO:0007669"/>
    <property type="project" value="TreeGrafter"/>
</dbReference>
<dbReference type="Pfam" id="PF01547">
    <property type="entry name" value="SBP_bac_1"/>
    <property type="match status" value="1"/>
</dbReference>
<keyword evidence="6" id="KW-1185">Reference proteome</keyword>
<dbReference type="GO" id="GO:1901982">
    <property type="term" value="F:maltose binding"/>
    <property type="evidence" value="ECO:0007669"/>
    <property type="project" value="TreeGrafter"/>
</dbReference>
<sequence length="420" mass="44594">MRTSRVLAAASVVALAATLGACAPDDGVPTLTWYINPDDGGQDRIASACTDAADGAYRIQTSLLPRDAASQREQLARRLAAGDASLDIMSLDPPFIPELAEPGFLDDVPDDLQQTDGIVQGAIDSASWDGELVTVPFWANTQLLWYRESVVEAAGLDMSQPVTWDDIITVAEDQDLRIGVQGALAESLTVWINALVASAGGQILENPEASADELQLGLDTDAGRAAADIISRIGSEGLGGPGLPTADENANMNLFQGEQGSFMVNWPFVWPAMTGADPAIADDLGWAVYPRVDAATPAAPPVGGINLGVGAFSRHQDLAWQAVECIVQPENQSEYFVSDGNPPSNIAAYDDPRVQEEFPMADTIRESLDLGVPRPQTPYYNEISIGLQRTWHPPSGVAPASTPSSSSEFILAVLRGERLL</sequence>
<name>A0A5J5IXH0_9MICO</name>
<dbReference type="InterPro" id="IPR006059">
    <property type="entry name" value="SBP"/>
</dbReference>
<dbReference type="Proteomes" id="UP000327039">
    <property type="component" value="Unassembled WGS sequence"/>
</dbReference>
<comment type="similarity">
    <text evidence="1">Belongs to the bacterial solute-binding protein 1 family.</text>
</comment>
<keyword evidence="3 4" id="KW-0732">Signal</keyword>
<dbReference type="PROSITE" id="PS51257">
    <property type="entry name" value="PROKAR_LIPOPROTEIN"/>
    <property type="match status" value="1"/>
</dbReference>
<evidence type="ECO:0000256" key="1">
    <source>
        <dbReference type="ARBA" id="ARBA00008520"/>
    </source>
</evidence>
<dbReference type="RefSeq" id="WP_150418471.1">
    <property type="nucleotide sequence ID" value="NZ_VYRZ01000001.1"/>
</dbReference>
<proteinExistence type="inferred from homology"/>
<dbReference type="Gene3D" id="3.40.190.10">
    <property type="entry name" value="Periplasmic binding protein-like II"/>
    <property type="match status" value="2"/>
</dbReference>
<comment type="caution">
    <text evidence="5">The sequence shown here is derived from an EMBL/GenBank/DDBJ whole genome shotgun (WGS) entry which is preliminary data.</text>
</comment>
<protein>
    <submittedName>
        <fullName evidence="5">Extracellular solute-binding protein</fullName>
    </submittedName>
</protein>
<dbReference type="EMBL" id="VYRZ01000001">
    <property type="protein sequence ID" value="KAA9089841.1"/>
    <property type="molecule type" value="Genomic_DNA"/>
</dbReference>
<dbReference type="GO" id="GO:0042956">
    <property type="term" value="P:maltodextrin transmembrane transport"/>
    <property type="evidence" value="ECO:0007669"/>
    <property type="project" value="TreeGrafter"/>
</dbReference>
<reference evidence="6" key="1">
    <citation type="submission" date="2019-09" db="EMBL/GenBank/DDBJ databases">
        <title>Mumia zhuanghuii sp. nov. isolated from the intestinal contents of plateau pika (Ochotona curzoniae) in the Qinghai-Tibet plateau of China.</title>
        <authorList>
            <person name="Tian Z."/>
        </authorList>
    </citation>
    <scope>NUCLEOTIDE SEQUENCE [LARGE SCALE GENOMIC DNA]</scope>
    <source>
        <strain evidence="6">DSM 25564</strain>
    </source>
</reference>
<dbReference type="OrthoDB" id="3495561at2"/>
<dbReference type="GO" id="GO:0055052">
    <property type="term" value="C:ATP-binding cassette (ABC) transporter complex, substrate-binding subunit-containing"/>
    <property type="evidence" value="ECO:0007669"/>
    <property type="project" value="TreeGrafter"/>
</dbReference>
<dbReference type="AlphaFoldDB" id="A0A5J5IXH0"/>
<organism evidence="5 6">
    <name type="scientific">Microbacterium radiodurans</name>
    <dbReference type="NCBI Taxonomy" id="661398"/>
    <lineage>
        <taxon>Bacteria</taxon>
        <taxon>Bacillati</taxon>
        <taxon>Actinomycetota</taxon>
        <taxon>Actinomycetes</taxon>
        <taxon>Micrococcales</taxon>
        <taxon>Microbacteriaceae</taxon>
        <taxon>Microbacterium</taxon>
    </lineage>
</organism>
<dbReference type="SUPFAM" id="SSF53850">
    <property type="entry name" value="Periplasmic binding protein-like II"/>
    <property type="match status" value="1"/>
</dbReference>
<evidence type="ECO:0000256" key="3">
    <source>
        <dbReference type="ARBA" id="ARBA00022729"/>
    </source>
</evidence>
<accession>A0A5J5IXH0</accession>
<dbReference type="PANTHER" id="PTHR30061">
    <property type="entry name" value="MALTOSE-BINDING PERIPLASMIC PROTEIN"/>
    <property type="match status" value="1"/>
</dbReference>
<feature type="signal peptide" evidence="4">
    <location>
        <begin position="1"/>
        <end position="23"/>
    </location>
</feature>
<evidence type="ECO:0000313" key="6">
    <source>
        <dbReference type="Proteomes" id="UP000327039"/>
    </source>
</evidence>
<evidence type="ECO:0000256" key="2">
    <source>
        <dbReference type="ARBA" id="ARBA00022448"/>
    </source>
</evidence>
<feature type="chain" id="PRO_5023853423" evidence="4">
    <location>
        <begin position="24"/>
        <end position="420"/>
    </location>
</feature>
<evidence type="ECO:0000256" key="4">
    <source>
        <dbReference type="SAM" id="SignalP"/>
    </source>
</evidence>
<evidence type="ECO:0000313" key="5">
    <source>
        <dbReference type="EMBL" id="KAA9089841.1"/>
    </source>
</evidence>
<dbReference type="PANTHER" id="PTHR30061:SF50">
    <property type="entry name" value="MALTOSE_MALTODEXTRIN-BINDING PERIPLASMIC PROTEIN"/>
    <property type="match status" value="1"/>
</dbReference>